<dbReference type="Pfam" id="PF01549">
    <property type="entry name" value="ShK"/>
    <property type="match status" value="2"/>
</dbReference>
<dbReference type="InterPro" id="IPR001202">
    <property type="entry name" value="WW_dom"/>
</dbReference>
<evidence type="ECO:0000256" key="6">
    <source>
        <dbReference type="ARBA" id="ARBA00022964"/>
    </source>
</evidence>
<dbReference type="InterPro" id="IPR005123">
    <property type="entry name" value="Oxoglu/Fe-dep_dioxygenase_dom"/>
</dbReference>
<comment type="cofactor">
    <cofactor evidence="1">
        <name>L-ascorbate</name>
        <dbReference type="ChEBI" id="CHEBI:38290"/>
    </cofactor>
</comment>
<dbReference type="PROSITE" id="PS01159">
    <property type="entry name" value="WW_DOMAIN_1"/>
    <property type="match status" value="1"/>
</dbReference>
<evidence type="ECO:0000259" key="13">
    <source>
        <dbReference type="PROSITE" id="PS50020"/>
    </source>
</evidence>
<dbReference type="Pfam" id="PF13640">
    <property type="entry name" value="2OG-FeII_Oxy_3"/>
    <property type="match status" value="1"/>
</dbReference>
<feature type="region of interest" description="Disordered" evidence="11">
    <location>
        <begin position="68"/>
        <end position="110"/>
    </location>
</feature>
<dbReference type="GO" id="GO:0004656">
    <property type="term" value="F:procollagen-proline 4-dioxygenase activity"/>
    <property type="evidence" value="ECO:0007669"/>
    <property type="project" value="TreeGrafter"/>
</dbReference>
<protein>
    <recommendedName>
        <fullName evidence="17">Fe2OG dioxygenase domain-containing protein</fullName>
    </recommendedName>
</protein>
<keyword evidence="10 12" id="KW-0472">Membrane</keyword>
<feature type="transmembrane region" description="Helical" evidence="12">
    <location>
        <begin position="35"/>
        <end position="54"/>
    </location>
</feature>
<comment type="caution">
    <text evidence="15">The sequence shown here is derived from an EMBL/GenBank/DDBJ whole genome shotgun (WGS) entry which is preliminary data.</text>
</comment>
<reference evidence="16" key="1">
    <citation type="journal article" date="2015" name="PLoS Genet.">
        <title>Genome Sequence and Transcriptome Analyses of Chrysochromulina tobin: Metabolic Tools for Enhanced Algal Fitness in the Prominent Order Prymnesiales (Haptophyceae).</title>
        <authorList>
            <person name="Hovde B.T."/>
            <person name="Deodato C.R."/>
            <person name="Hunsperger H.M."/>
            <person name="Ryken S.A."/>
            <person name="Yost W."/>
            <person name="Jha R.K."/>
            <person name="Patterson J."/>
            <person name="Monnat R.J. Jr."/>
            <person name="Barlow S.B."/>
            <person name="Starkenburg S.R."/>
            <person name="Cattolico R.A."/>
        </authorList>
    </citation>
    <scope>NUCLEOTIDE SEQUENCE</scope>
    <source>
        <strain evidence="16">CCMP291</strain>
    </source>
</reference>
<dbReference type="PROSITE" id="PS50020">
    <property type="entry name" value="WW_DOMAIN_2"/>
    <property type="match status" value="1"/>
</dbReference>
<keyword evidence="5" id="KW-0479">Metal-binding</keyword>
<dbReference type="InterPro" id="IPR044862">
    <property type="entry name" value="Pro_4_hyd_alph_FE2OG_OXY"/>
</dbReference>
<keyword evidence="8" id="KW-0560">Oxidoreductase</keyword>
<keyword evidence="4 12" id="KW-0812">Transmembrane</keyword>
<evidence type="ECO:0000313" key="16">
    <source>
        <dbReference type="Proteomes" id="UP000037460"/>
    </source>
</evidence>
<dbReference type="GO" id="GO:0031418">
    <property type="term" value="F:L-ascorbic acid binding"/>
    <property type="evidence" value="ECO:0007669"/>
    <property type="project" value="InterPro"/>
</dbReference>
<dbReference type="CDD" id="cd00201">
    <property type="entry name" value="WW"/>
    <property type="match status" value="1"/>
</dbReference>
<dbReference type="OrthoDB" id="420380at2759"/>
<evidence type="ECO:0000256" key="5">
    <source>
        <dbReference type="ARBA" id="ARBA00022723"/>
    </source>
</evidence>
<accession>A0A0M0K5R0</accession>
<evidence type="ECO:0008006" key="17">
    <source>
        <dbReference type="Google" id="ProtNLM"/>
    </source>
</evidence>
<dbReference type="InterPro" id="IPR006620">
    <property type="entry name" value="Pro_4_hyd_alph"/>
</dbReference>
<evidence type="ECO:0000256" key="11">
    <source>
        <dbReference type="SAM" id="MobiDB-lite"/>
    </source>
</evidence>
<keyword evidence="6" id="KW-0223">Dioxygenase</keyword>
<evidence type="ECO:0000256" key="3">
    <source>
        <dbReference type="ARBA" id="ARBA00004308"/>
    </source>
</evidence>
<feature type="compositionally biased region" description="Polar residues" evidence="11">
    <location>
        <begin position="14"/>
        <end position="24"/>
    </location>
</feature>
<dbReference type="Pfam" id="PF00397">
    <property type="entry name" value="WW"/>
    <property type="match status" value="1"/>
</dbReference>
<dbReference type="GO" id="GO:0016020">
    <property type="term" value="C:membrane"/>
    <property type="evidence" value="ECO:0007669"/>
    <property type="project" value="UniProtKB-SubCell"/>
</dbReference>
<gene>
    <name evidence="15" type="ORF">Ctob_010563</name>
</gene>
<name>A0A0M0K5R0_9EUKA</name>
<evidence type="ECO:0000256" key="10">
    <source>
        <dbReference type="ARBA" id="ARBA00023136"/>
    </source>
</evidence>
<evidence type="ECO:0000256" key="9">
    <source>
        <dbReference type="ARBA" id="ARBA00023004"/>
    </source>
</evidence>
<keyword evidence="9" id="KW-0408">Iron</keyword>
<evidence type="ECO:0000256" key="1">
    <source>
        <dbReference type="ARBA" id="ARBA00001961"/>
    </source>
</evidence>
<dbReference type="InterPro" id="IPR036020">
    <property type="entry name" value="WW_dom_sf"/>
</dbReference>
<keyword evidence="16" id="KW-1185">Reference proteome</keyword>
<dbReference type="InterPro" id="IPR045054">
    <property type="entry name" value="P4HA-like"/>
</dbReference>
<dbReference type="Proteomes" id="UP000037460">
    <property type="component" value="Unassembled WGS sequence"/>
</dbReference>
<comment type="subcellular location">
    <subcellularLocation>
        <location evidence="3">Endomembrane system</location>
    </subcellularLocation>
    <subcellularLocation>
        <location evidence="2">Membrane</location>
        <topology evidence="2">Single-pass membrane protein</topology>
    </subcellularLocation>
</comment>
<evidence type="ECO:0000256" key="2">
    <source>
        <dbReference type="ARBA" id="ARBA00004167"/>
    </source>
</evidence>
<dbReference type="AlphaFoldDB" id="A0A0M0K5R0"/>
<dbReference type="SUPFAM" id="SSF51045">
    <property type="entry name" value="WW domain"/>
    <property type="match status" value="1"/>
</dbReference>
<dbReference type="SMART" id="SM00254">
    <property type="entry name" value="ShKT"/>
    <property type="match status" value="2"/>
</dbReference>
<evidence type="ECO:0000313" key="15">
    <source>
        <dbReference type="EMBL" id="KOO34196.1"/>
    </source>
</evidence>
<evidence type="ECO:0000256" key="4">
    <source>
        <dbReference type="ARBA" id="ARBA00022692"/>
    </source>
</evidence>
<evidence type="ECO:0000259" key="14">
    <source>
        <dbReference type="PROSITE" id="PS51471"/>
    </source>
</evidence>
<dbReference type="PROSITE" id="PS51471">
    <property type="entry name" value="FE2OG_OXY"/>
    <property type="match status" value="1"/>
</dbReference>
<evidence type="ECO:0000256" key="12">
    <source>
        <dbReference type="SAM" id="Phobius"/>
    </source>
</evidence>
<dbReference type="PANTHER" id="PTHR10869:SF235">
    <property type="entry name" value="PROCOLLAGEN-PROLINE 4-DIOXYGENASE"/>
    <property type="match status" value="1"/>
</dbReference>
<dbReference type="SMART" id="SM00456">
    <property type="entry name" value="WW"/>
    <property type="match status" value="1"/>
</dbReference>
<feature type="region of interest" description="Disordered" evidence="11">
    <location>
        <begin position="1"/>
        <end position="32"/>
    </location>
</feature>
<feature type="domain" description="Fe2OG dioxygenase" evidence="14">
    <location>
        <begin position="371"/>
        <end position="489"/>
    </location>
</feature>
<organism evidence="15 16">
    <name type="scientific">Chrysochromulina tobinii</name>
    <dbReference type="NCBI Taxonomy" id="1460289"/>
    <lineage>
        <taxon>Eukaryota</taxon>
        <taxon>Haptista</taxon>
        <taxon>Haptophyta</taxon>
        <taxon>Prymnesiophyceae</taxon>
        <taxon>Prymnesiales</taxon>
        <taxon>Chrysochromulinaceae</taxon>
        <taxon>Chrysochromulina</taxon>
    </lineage>
</organism>
<feature type="domain" description="WW" evidence="13">
    <location>
        <begin position="102"/>
        <end position="136"/>
    </location>
</feature>
<dbReference type="EMBL" id="JWZX01001299">
    <property type="protein sequence ID" value="KOO34196.1"/>
    <property type="molecule type" value="Genomic_DNA"/>
</dbReference>
<dbReference type="PANTHER" id="PTHR10869">
    <property type="entry name" value="PROLYL 4-HYDROXYLASE ALPHA SUBUNIT"/>
    <property type="match status" value="1"/>
</dbReference>
<evidence type="ECO:0000256" key="7">
    <source>
        <dbReference type="ARBA" id="ARBA00022989"/>
    </source>
</evidence>
<proteinExistence type="predicted"/>
<dbReference type="GO" id="GO:0005506">
    <property type="term" value="F:iron ion binding"/>
    <property type="evidence" value="ECO:0007669"/>
    <property type="project" value="InterPro"/>
</dbReference>
<dbReference type="GO" id="GO:0005783">
    <property type="term" value="C:endoplasmic reticulum"/>
    <property type="evidence" value="ECO:0007669"/>
    <property type="project" value="TreeGrafter"/>
</dbReference>
<dbReference type="InterPro" id="IPR003582">
    <property type="entry name" value="ShKT_dom"/>
</dbReference>
<evidence type="ECO:0000256" key="8">
    <source>
        <dbReference type="ARBA" id="ARBA00023002"/>
    </source>
</evidence>
<dbReference type="SMART" id="SM00702">
    <property type="entry name" value="P4Hc"/>
    <property type="match status" value="1"/>
</dbReference>
<dbReference type="Gene3D" id="2.20.70.10">
    <property type="match status" value="1"/>
</dbReference>
<keyword evidence="7 12" id="KW-1133">Transmembrane helix</keyword>
<dbReference type="Gene3D" id="2.60.120.620">
    <property type="entry name" value="q2cbj1_9rhob like domain"/>
    <property type="match status" value="1"/>
</dbReference>
<sequence>MKKSGAPADGAPSDGTSTKKTGASQKPKRSDTSRMMLWAAPVVVLLAAGIAFVSKTKLWHDTTPTHAQYAAQTRQGTAPEKENSTPSKTAAKGLGVDPTTSAKLPKGWSSATDPTTGAQYYFKQGSRETQWEFPTEAVAVEAPGGGASVAPAAGEPGEPADCAAWAAAGECTANPAFMRTECKVTCERADEAASAHLVDLYTPKAECVQWAQIGECESNKAFMQAQCAFSCSPAGIGGKVDSLRAQYRARCPRAPDVKPALAPDAMNATFERVMSEFGDLEPEMLSSDPPVVLFHNFLSEAEAEAFIRHGKGKYTESRGVGIDKNGKTIEVKTEIRTSRHAWCMESACLEDPLVQAVQQRVSDVTQVPVPNTEFAQLVHYNACPKHDDPTCAFYRRHSDWIDGDIHLVQGVRLYTMFMYLNDVPEDGGGGTRFTDLPGGPLTIQPKRGRAVLWPSVLASDPGKQDHRTHHEAMTVFKGEKFGANFWIHQYDFRTPYKIGCTLN</sequence>